<comment type="caution">
    <text evidence="1">The sequence shown here is derived from an EMBL/GenBank/DDBJ whole genome shotgun (WGS) entry which is preliminary data.</text>
</comment>
<proteinExistence type="predicted"/>
<name>A0ABD6EYY6_9BILA</name>
<dbReference type="Proteomes" id="UP001608902">
    <property type="component" value="Unassembled WGS sequence"/>
</dbReference>
<keyword evidence="2" id="KW-1185">Reference proteome</keyword>
<dbReference type="EMBL" id="JBGFUD010016576">
    <property type="protein sequence ID" value="MFH4984312.1"/>
    <property type="molecule type" value="Genomic_DNA"/>
</dbReference>
<gene>
    <name evidence="1" type="ORF">AB6A40_011021</name>
</gene>
<protein>
    <submittedName>
        <fullName evidence="1">Uncharacterized protein</fullName>
    </submittedName>
</protein>
<evidence type="ECO:0000313" key="1">
    <source>
        <dbReference type="EMBL" id="MFH4984312.1"/>
    </source>
</evidence>
<reference evidence="1 2" key="1">
    <citation type="submission" date="2024-08" db="EMBL/GenBank/DDBJ databases">
        <title>Gnathostoma spinigerum genome.</title>
        <authorList>
            <person name="Gonzalez-Bertolin B."/>
            <person name="Monzon S."/>
            <person name="Zaballos A."/>
            <person name="Jimenez P."/>
            <person name="Dekumyoy P."/>
            <person name="Varona S."/>
            <person name="Cuesta I."/>
            <person name="Sumanam S."/>
            <person name="Adisakwattana P."/>
            <person name="Gasser R.B."/>
            <person name="Hernandez-Gonzalez A."/>
            <person name="Young N.D."/>
            <person name="Perteguer M.J."/>
        </authorList>
    </citation>
    <scope>NUCLEOTIDE SEQUENCE [LARGE SCALE GENOMIC DNA]</scope>
    <source>
        <strain evidence="1">AL3</strain>
        <tissue evidence="1">Liver</tissue>
    </source>
</reference>
<dbReference type="AlphaFoldDB" id="A0ABD6EYY6"/>
<accession>A0ABD6EYY6</accession>
<organism evidence="1 2">
    <name type="scientific">Gnathostoma spinigerum</name>
    <dbReference type="NCBI Taxonomy" id="75299"/>
    <lineage>
        <taxon>Eukaryota</taxon>
        <taxon>Metazoa</taxon>
        <taxon>Ecdysozoa</taxon>
        <taxon>Nematoda</taxon>
        <taxon>Chromadorea</taxon>
        <taxon>Rhabditida</taxon>
        <taxon>Spirurina</taxon>
        <taxon>Gnathostomatomorpha</taxon>
        <taxon>Gnathostomatoidea</taxon>
        <taxon>Gnathostomatidae</taxon>
        <taxon>Gnathostoma</taxon>
    </lineage>
</organism>
<sequence length="216" mass="24384">MERNVLTPRQGRPSNVDWFQFFMLRSSPELLYSALSKYETAILTDKKPLLSTIVINCIDVFCKTNSIQTVNAAHTISDIVHFVAERISCKSDTFKFILENITESEVREFAARCIFFIKDCSKLRYFVVSLLISLLNVGIHRSLITSLIDANLYEAVCSVLIDSGSQAEFGEPCLFLLSLLSEFHEKASLTLTKRLSAESSESVLKVRIHLTFSAWG</sequence>
<evidence type="ECO:0000313" key="2">
    <source>
        <dbReference type="Proteomes" id="UP001608902"/>
    </source>
</evidence>